<feature type="transmembrane region" description="Helical" evidence="1">
    <location>
        <begin position="257"/>
        <end position="277"/>
    </location>
</feature>
<feature type="transmembrane region" description="Helical" evidence="1">
    <location>
        <begin position="213"/>
        <end position="236"/>
    </location>
</feature>
<protein>
    <submittedName>
        <fullName evidence="2">Integral membrane protein-like protein</fullName>
    </submittedName>
</protein>
<dbReference type="Pfam" id="PF06687">
    <property type="entry name" value="SUR7"/>
    <property type="match status" value="1"/>
</dbReference>
<dbReference type="OrthoDB" id="4159154at2759"/>
<proteinExistence type="predicted"/>
<dbReference type="GO" id="GO:0051285">
    <property type="term" value="C:cell cortex of cell tip"/>
    <property type="evidence" value="ECO:0007669"/>
    <property type="project" value="TreeGrafter"/>
</dbReference>
<dbReference type="Proteomes" id="UP000799423">
    <property type="component" value="Unassembled WGS sequence"/>
</dbReference>
<dbReference type="InterPro" id="IPR009571">
    <property type="entry name" value="SUR7/Rim9-like_fungi"/>
</dbReference>
<reference evidence="2" key="1">
    <citation type="submission" date="2020-01" db="EMBL/GenBank/DDBJ databases">
        <authorList>
            <consortium name="DOE Joint Genome Institute"/>
            <person name="Haridas S."/>
            <person name="Albert R."/>
            <person name="Binder M."/>
            <person name="Bloem J."/>
            <person name="Labutti K."/>
            <person name="Salamov A."/>
            <person name="Andreopoulos B."/>
            <person name="Baker S.E."/>
            <person name="Barry K."/>
            <person name="Bills G."/>
            <person name="Bluhm B.H."/>
            <person name="Cannon C."/>
            <person name="Castanera R."/>
            <person name="Culley D.E."/>
            <person name="Daum C."/>
            <person name="Ezra D."/>
            <person name="Gonzalez J.B."/>
            <person name="Henrissat B."/>
            <person name="Kuo A."/>
            <person name="Liang C."/>
            <person name="Lipzen A."/>
            <person name="Lutzoni F."/>
            <person name="Magnuson J."/>
            <person name="Mondo S."/>
            <person name="Nolan M."/>
            <person name="Ohm R."/>
            <person name="Pangilinan J."/>
            <person name="Park H.-J."/>
            <person name="Ramirez L."/>
            <person name="Alfaro M."/>
            <person name="Sun H."/>
            <person name="Tritt A."/>
            <person name="Yoshinaga Y."/>
            <person name="Zwiers L.-H."/>
            <person name="Turgeon B.G."/>
            <person name="Goodwin S.B."/>
            <person name="Spatafora J.W."/>
            <person name="Crous P.W."/>
            <person name="Grigoriev I.V."/>
        </authorList>
    </citation>
    <scope>NUCLEOTIDE SEQUENCE</scope>
    <source>
        <strain evidence="2">IPT5</strain>
    </source>
</reference>
<evidence type="ECO:0000313" key="2">
    <source>
        <dbReference type="EMBL" id="KAF2850662.1"/>
    </source>
</evidence>
<keyword evidence="1" id="KW-1133">Transmembrane helix</keyword>
<accession>A0A6A7B5R9</accession>
<feature type="transmembrane region" description="Helical" evidence="1">
    <location>
        <begin position="179"/>
        <end position="201"/>
    </location>
</feature>
<name>A0A6A7B5R9_9PLEO</name>
<evidence type="ECO:0000256" key="1">
    <source>
        <dbReference type="SAM" id="Phobius"/>
    </source>
</evidence>
<dbReference type="InterPro" id="IPR052413">
    <property type="entry name" value="SUR7_domain"/>
</dbReference>
<evidence type="ECO:0000313" key="3">
    <source>
        <dbReference type="Proteomes" id="UP000799423"/>
    </source>
</evidence>
<dbReference type="GO" id="GO:0005886">
    <property type="term" value="C:plasma membrane"/>
    <property type="evidence" value="ECO:0007669"/>
    <property type="project" value="InterPro"/>
</dbReference>
<gene>
    <name evidence="2" type="ORF">T440DRAFT_81616</name>
</gene>
<dbReference type="EMBL" id="MU006305">
    <property type="protein sequence ID" value="KAF2850662.1"/>
    <property type="molecule type" value="Genomic_DNA"/>
</dbReference>
<keyword evidence="3" id="KW-1185">Reference proteome</keyword>
<dbReference type="GO" id="GO:0031505">
    <property type="term" value="P:fungal-type cell wall organization"/>
    <property type="evidence" value="ECO:0007669"/>
    <property type="project" value="TreeGrafter"/>
</dbReference>
<dbReference type="AlphaFoldDB" id="A0A6A7B5R9"/>
<keyword evidence="1" id="KW-0472">Membrane</keyword>
<sequence length="296" mass="31975">MRPTALIPAVCCIAALVLSFLCLFAGHKRGFMEGYDLLTLNTSAVGENLLNSSRSSDNPLTNLLNSISNDVSSEINQRIGDVAERLGIEDFYSAHMLNYCYGQYTPAEAANATVSEDDISKNITGCSQSKAMYKFDPTRIVEDALNRTTGTQVTLDDLDWPSDIQNGIRALNALMAAMFILYVIAICLIFLALLAALFAVITSGRLSACLNFLIATLAFLAIGIASALVTAVVVKATDLINKYGNDVGVEANRGNKFLALTWAATGLMLVVLVAWIVEFCIGRRHNTKSQTYAKHG</sequence>
<dbReference type="PANTHER" id="PTHR28019">
    <property type="entry name" value="CELL MEMBRANE PROTEIN YLR413W-RELATED"/>
    <property type="match status" value="1"/>
</dbReference>
<organism evidence="2 3">
    <name type="scientific">Plenodomus tracheiphilus IPT5</name>
    <dbReference type="NCBI Taxonomy" id="1408161"/>
    <lineage>
        <taxon>Eukaryota</taxon>
        <taxon>Fungi</taxon>
        <taxon>Dikarya</taxon>
        <taxon>Ascomycota</taxon>
        <taxon>Pezizomycotina</taxon>
        <taxon>Dothideomycetes</taxon>
        <taxon>Pleosporomycetidae</taxon>
        <taxon>Pleosporales</taxon>
        <taxon>Pleosporineae</taxon>
        <taxon>Leptosphaeriaceae</taxon>
        <taxon>Plenodomus</taxon>
    </lineage>
</organism>
<feature type="transmembrane region" description="Helical" evidence="1">
    <location>
        <begin position="6"/>
        <end position="26"/>
    </location>
</feature>
<keyword evidence="1" id="KW-0812">Transmembrane</keyword>
<dbReference type="PANTHER" id="PTHR28019:SF7">
    <property type="entry name" value="SUR7 PROTEIN"/>
    <property type="match status" value="1"/>
</dbReference>